<dbReference type="AlphaFoldDB" id="A0A0T6BBU4"/>
<feature type="non-terminal residue" evidence="2">
    <location>
        <position position="1"/>
    </location>
</feature>
<dbReference type="PROSITE" id="PS50853">
    <property type="entry name" value="FN3"/>
    <property type="match status" value="1"/>
</dbReference>
<dbReference type="Pfam" id="PF00041">
    <property type="entry name" value="fn3"/>
    <property type="match status" value="1"/>
</dbReference>
<dbReference type="Proteomes" id="UP000051574">
    <property type="component" value="Unassembled WGS sequence"/>
</dbReference>
<proteinExistence type="predicted"/>
<dbReference type="EMBL" id="LJIG01002140">
    <property type="protein sequence ID" value="KRT84800.1"/>
    <property type="molecule type" value="Genomic_DNA"/>
</dbReference>
<name>A0A0T6BBU4_9SCAR</name>
<protein>
    <submittedName>
        <fullName evidence="2">Fibronectin domain-containing protein</fullName>
    </submittedName>
</protein>
<sequence>NTNVELAWDEPLERNGIIRKYRVEYFHVESQACPPGRSVERKQNEVDVTEKSIKIDSLAPYSKYRINVWAITTQIGIGEKFEFKTMQTEKPTEREFPAASFTESTESLFVQFQWNCTILEGSVNFDANLACKSSWCFNETARKSSTSFTQPKDSFTFGTIGYTDYELTMFISRNSNQISKTIPFRTPPTA</sequence>
<gene>
    <name evidence="2" type="ORF">AMK59_2877</name>
</gene>
<dbReference type="Gene3D" id="2.60.40.10">
    <property type="entry name" value="Immunoglobulins"/>
    <property type="match status" value="1"/>
</dbReference>
<evidence type="ECO:0000259" key="1">
    <source>
        <dbReference type="PROSITE" id="PS50853"/>
    </source>
</evidence>
<accession>A0A0T6BBU4</accession>
<dbReference type="CDD" id="cd00063">
    <property type="entry name" value="FN3"/>
    <property type="match status" value="1"/>
</dbReference>
<reference evidence="2 3" key="1">
    <citation type="submission" date="2015-09" db="EMBL/GenBank/DDBJ databases">
        <title>Draft genome of the scarab beetle Oryctes borbonicus.</title>
        <authorList>
            <person name="Meyer J.M."/>
            <person name="Markov G.V."/>
            <person name="Baskaran P."/>
            <person name="Herrmann M."/>
            <person name="Sommer R.J."/>
            <person name="Roedelsperger C."/>
        </authorList>
    </citation>
    <scope>NUCLEOTIDE SEQUENCE [LARGE SCALE GENOMIC DNA]</scope>
    <source>
        <strain evidence="2">OB123</strain>
        <tissue evidence="2">Whole animal</tissue>
    </source>
</reference>
<dbReference type="OrthoDB" id="6108687at2759"/>
<dbReference type="InterPro" id="IPR036116">
    <property type="entry name" value="FN3_sf"/>
</dbReference>
<dbReference type="SUPFAM" id="SSF49265">
    <property type="entry name" value="Fibronectin type III"/>
    <property type="match status" value="1"/>
</dbReference>
<keyword evidence="3" id="KW-1185">Reference proteome</keyword>
<dbReference type="InterPro" id="IPR003961">
    <property type="entry name" value="FN3_dom"/>
</dbReference>
<comment type="caution">
    <text evidence="2">The sequence shown here is derived from an EMBL/GenBank/DDBJ whole genome shotgun (WGS) entry which is preliminary data.</text>
</comment>
<evidence type="ECO:0000313" key="3">
    <source>
        <dbReference type="Proteomes" id="UP000051574"/>
    </source>
</evidence>
<dbReference type="InterPro" id="IPR013783">
    <property type="entry name" value="Ig-like_fold"/>
</dbReference>
<feature type="domain" description="Fibronectin type-III" evidence="1">
    <location>
        <begin position="1"/>
        <end position="91"/>
    </location>
</feature>
<evidence type="ECO:0000313" key="2">
    <source>
        <dbReference type="EMBL" id="KRT84800.1"/>
    </source>
</evidence>
<organism evidence="2 3">
    <name type="scientific">Oryctes borbonicus</name>
    <dbReference type="NCBI Taxonomy" id="1629725"/>
    <lineage>
        <taxon>Eukaryota</taxon>
        <taxon>Metazoa</taxon>
        <taxon>Ecdysozoa</taxon>
        <taxon>Arthropoda</taxon>
        <taxon>Hexapoda</taxon>
        <taxon>Insecta</taxon>
        <taxon>Pterygota</taxon>
        <taxon>Neoptera</taxon>
        <taxon>Endopterygota</taxon>
        <taxon>Coleoptera</taxon>
        <taxon>Polyphaga</taxon>
        <taxon>Scarabaeiformia</taxon>
        <taxon>Scarabaeidae</taxon>
        <taxon>Dynastinae</taxon>
        <taxon>Oryctes</taxon>
    </lineage>
</organism>